<reference evidence="1" key="2">
    <citation type="submission" date="2023-02" db="EMBL/GenBank/DDBJ databases">
        <authorList>
            <person name="Swenson N.G."/>
            <person name="Wegrzyn J.L."/>
            <person name="Mcevoy S.L."/>
        </authorList>
    </citation>
    <scope>NUCLEOTIDE SEQUENCE</scope>
    <source>
        <strain evidence="1">91603</strain>
        <tissue evidence="1">Leaf</tissue>
    </source>
</reference>
<accession>A0AAD5IVV5</accession>
<dbReference type="EMBL" id="JAJSOW010000102">
    <property type="protein sequence ID" value="KAI9178235.1"/>
    <property type="molecule type" value="Genomic_DNA"/>
</dbReference>
<evidence type="ECO:0000313" key="1">
    <source>
        <dbReference type="EMBL" id="KAI9178235.1"/>
    </source>
</evidence>
<organism evidence="1 2">
    <name type="scientific">Acer negundo</name>
    <name type="common">Box elder</name>
    <dbReference type="NCBI Taxonomy" id="4023"/>
    <lineage>
        <taxon>Eukaryota</taxon>
        <taxon>Viridiplantae</taxon>
        <taxon>Streptophyta</taxon>
        <taxon>Embryophyta</taxon>
        <taxon>Tracheophyta</taxon>
        <taxon>Spermatophyta</taxon>
        <taxon>Magnoliopsida</taxon>
        <taxon>eudicotyledons</taxon>
        <taxon>Gunneridae</taxon>
        <taxon>Pentapetalae</taxon>
        <taxon>rosids</taxon>
        <taxon>malvids</taxon>
        <taxon>Sapindales</taxon>
        <taxon>Sapindaceae</taxon>
        <taxon>Hippocastanoideae</taxon>
        <taxon>Acereae</taxon>
        <taxon>Acer</taxon>
    </lineage>
</organism>
<evidence type="ECO:0000313" key="2">
    <source>
        <dbReference type="Proteomes" id="UP001064489"/>
    </source>
</evidence>
<reference evidence="1" key="1">
    <citation type="journal article" date="2022" name="Plant J.">
        <title>Strategies of tolerance reflected in two North American maple genomes.</title>
        <authorList>
            <person name="McEvoy S.L."/>
            <person name="Sezen U.U."/>
            <person name="Trouern-Trend A."/>
            <person name="McMahon S.M."/>
            <person name="Schaberg P.G."/>
            <person name="Yang J."/>
            <person name="Wegrzyn J.L."/>
            <person name="Swenson N.G."/>
        </authorList>
    </citation>
    <scope>NUCLEOTIDE SEQUENCE</scope>
    <source>
        <strain evidence="1">91603</strain>
    </source>
</reference>
<proteinExistence type="predicted"/>
<dbReference type="Proteomes" id="UP001064489">
    <property type="component" value="Chromosome 5"/>
</dbReference>
<dbReference type="AlphaFoldDB" id="A0AAD5IVV5"/>
<keyword evidence="2" id="KW-1185">Reference proteome</keyword>
<gene>
    <name evidence="1" type="ORF">LWI28_024194</name>
</gene>
<name>A0AAD5IVV5_ACENE</name>
<sequence length="181" mass="20636">MSGSRSWYKLQVWQVPSMHQSTCLDDFNELLKLDREIIGDASDSQQRNTCSEAAVIYSETLCLYVEHCLQPSVEMHKEIHKQSEYLTSTIKGSRHVVFTATMLRGEYQAKQQSAFREKEKKNKKKLMLVLNGTWTFLMFGLRKVNVLPATDWVGVQCPVWQNEIGFQTQTGVALPAPAGSF</sequence>
<comment type="caution">
    <text evidence="1">The sequence shown here is derived from an EMBL/GenBank/DDBJ whole genome shotgun (WGS) entry which is preliminary data.</text>
</comment>
<protein>
    <submittedName>
        <fullName evidence="1">Uncharacterized protein</fullName>
    </submittedName>
</protein>